<reference evidence="1" key="1">
    <citation type="submission" date="2022-04" db="EMBL/GenBank/DDBJ databases">
        <title>Hymenobacter sp. isolated from the air.</title>
        <authorList>
            <person name="Won M."/>
            <person name="Lee C.-M."/>
            <person name="Woen H.-Y."/>
            <person name="Kwon S.-W."/>
        </authorList>
    </citation>
    <scope>NUCLEOTIDE SEQUENCE</scope>
    <source>
        <strain evidence="1">5420S-77</strain>
        <plasmid evidence="1">unnamed7</plasmid>
    </source>
</reference>
<keyword evidence="2" id="KW-1185">Reference proteome</keyword>
<organism evidence="1 2">
    <name type="scientific">Hymenobacter volaticus</name>
    <dbReference type="NCBI Taxonomy" id="2932254"/>
    <lineage>
        <taxon>Bacteria</taxon>
        <taxon>Pseudomonadati</taxon>
        <taxon>Bacteroidota</taxon>
        <taxon>Cytophagia</taxon>
        <taxon>Cytophagales</taxon>
        <taxon>Hymenobacteraceae</taxon>
        <taxon>Hymenobacter</taxon>
    </lineage>
</organism>
<gene>
    <name evidence="1" type="ORF">MUN86_29940</name>
</gene>
<geneLocation type="plasmid" evidence="1 2">
    <name>unnamed7</name>
</geneLocation>
<dbReference type="Proteomes" id="UP000830401">
    <property type="component" value="Plasmid unnamed7"/>
</dbReference>
<protein>
    <submittedName>
        <fullName evidence="1">Uncharacterized protein</fullName>
    </submittedName>
</protein>
<sequence length="159" mass="17012">MGRYCYVPGRACESKFYEAPAIIGRAVLAARALRLHFRALPEGVNLVLDRAQLLPGWVGTYALRNRATPGAPVRGMLCYRLDAEAGSATTRLGLCACVSSLTGGLTITSYDPLRQQLSGYYEVRALALRALARTATQAGPRGTLVLAGDFAALHVQGCR</sequence>
<name>A0ABY4GFL7_9BACT</name>
<keyword evidence="1" id="KW-0614">Plasmid</keyword>
<dbReference type="RefSeq" id="WP_245127583.1">
    <property type="nucleotide sequence ID" value="NZ_CP095068.1"/>
</dbReference>
<dbReference type="EMBL" id="CP095068">
    <property type="protein sequence ID" value="UOQ69735.1"/>
    <property type="molecule type" value="Genomic_DNA"/>
</dbReference>
<evidence type="ECO:0000313" key="1">
    <source>
        <dbReference type="EMBL" id="UOQ69735.1"/>
    </source>
</evidence>
<accession>A0ABY4GFL7</accession>
<proteinExistence type="predicted"/>
<evidence type="ECO:0000313" key="2">
    <source>
        <dbReference type="Proteomes" id="UP000830401"/>
    </source>
</evidence>